<accession>A0A0R2HUT9</accession>
<evidence type="ECO:0000313" key="2">
    <source>
        <dbReference type="Proteomes" id="UP000051658"/>
    </source>
</evidence>
<dbReference type="EMBL" id="JQBS01000032">
    <property type="protein sequence ID" value="KRN56463.1"/>
    <property type="molecule type" value="Genomic_DNA"/>
</dbReference>
<dbReference type="RefSeq" id="WP_034570683.1">
    <property type="nucleotide sequence ID" value="NZ_JQBS01000032.1"/>
</dbReference>
<dbReference type="SFLD" id="SFLDG01140">
    <property type="entry name" value="C2.B:_Phosphomannomutase_and_P"/>
    <property type="match status" value="1"/>
</dbReference>
<dbReference type="GeneID" id="89588474"/>
<proteinExistence type="predicted"/>
<dbReference type="PROSITE" id="PS01228">
    <property type="entry name" value="COF_1"/>
    <property type="match status" value="1"/>
</dbReference>
<dbReference type="GO" id="GO:0016791">
    <property type="term" value="F:phosphatase activity"/>
    <property type="evidence" value="ECO:0007669"/>
    <property type="project" value="TreeGrafter"/>
</dbReference>
<comment type="caution">
    <text evidence="1">The sequence shown here is derived from an EMBL/GenBank/DDBJ whole genome shotgun (WGS) entry which is preliminary data.</text>
</comment>
<dbReference type="Gene3D" id="3.30.1240.10">
    <property type="match status" value="1"/>
</dbReference>
<reference evidence="1 2" key="1">
    <citation type="journal article" date="2015" name="Genome Announc.">
        <title>Expanding the biotechnology potential of lactobacilli through comparative genomics of 213 strains and associated genera.</title>
        <authorList>
            <person name="Sun Z."/>
            <person name="Harris H.M."/>
            <person name="McCann A."/>
            <person name="Guo C."/>
            <person name="Argimon S."/>
            <person name="Zhang W."/>
            <person name="Yang X."/>
            <person name="Jeffery I.B."/>
            <person name="Cooney J.C."/>
            <person name="Kagawa T.F."/>
            <person name="Liu W."/>
            <person name="Song Y."/>
            <person name="Salvetti E."/>
            <person name="Wrobel A."/>
            <person name="Rasinkangas P."/>
            <person name="Parkhill J."/>
            <person name="Rea M.C."/>
            <person name="O'Sullivan O."/>
            <person name="Ritari J."/>
            <person name="Douillard F.P."/>
            <person name="Paul Ross R."/>
            <person name="Yang R."/>
            <person name="Briner A.E."/>
            <person name="Felis G.E."/>
            <person name="de Vos W.M."/>
            <person name="Barrangou R."/>
            <person name="Klaenhammer T.R."/>
            <person name="Caufield P.W."/>
            <person name="Cui Y."/>
            <person name="Zhang H."/>
            <person name="O'Toole P.W."/>
        </authorList>
    </citation>
    <scope>NUCLEOTIDE SEQUENCE [LARGE SCALE GENOMIC DNA]</scope>
    <source>
        <strain evidence="1 2">DSM 20623</strain>
    </source>
</reference>
<dbReference type="NCBIfam" id="TIGR00099">
    <property type="entry name" value="Cof-subfamily"/>
    <property type="match status" value="1"/>
</dbReference>
<dbReference type="InterPro" id="IPR023214">
    <property type="entry name" value="HAD_sf"/>
</dbReference>
<dbReference type="GO" id="GO:0005829">
    <property type="term" value="C:cytosol"/>
    <property type="evidence" value="ECO:0007669"/>
    <property type="project" value="TreeGrafter"/>
</dbReference>
<dbReference type="Gene3D" id="3.40.50.1000">
    <property type="entry name" value="HAD superfamily/HAD-like"/>
    <property type="match status" value="1"/>
</dbReference>
<dbReference type="SFLD" id="SFLDG01144">
    <property type="entry name" value="C2.B.4:_PGP_Like"/>
    <property type="match status" value="1"/>
</dbReference>
<dbReference type="AlphaFoldDB" id="A0A0R2HUT9"/>
<protein>
    <submittedName>
        <fullName evidence="1">Uncharacterized protein</fullName>
    </submittedName>
</protein>
<gene>
    <name evidence="1" type="ORF">IV74_GL001577</name>
</gene>
<dbReference type="InterPro" id="IPR036412">
    <property type="entry name" value="HAD-like_sf"/>
</dbReference>
<sequence length="279" mass="31015">MDVKAIVLDIDGTLLNDDKKLTKRTKEALISAQKKGIKVVLASGKPTPGMWKYVEELQMVHYNGMLVSYNGAHVIDVATKKELFSQPLSIETSQQILEHLKQFDVLPMIAKDNYMYVNNVYNGLLHLDSQMGLFNIIEYEARGGNFQLCEKNDLAAFVDFPLHKILIAAQPEYLNKNWENILAPFKNTVNGVFSAPMYFEFTDQGIDKAYAVDKTLLPLGIHPEHIISFGDGHNDLSLIHYAGMGVAMGNAVDELKNSADKITLTNNEDGIAAALAELL</sequence>
<dbReference type="SFLD" id="SFLDS00003">
    <property type="entry name" value="Haloacid_Dehalogenase"/>
    <property type="match status" value="1"/>
</dbReference>
<dbReference type="Proteomes" id="UP000051658">
    <property type="component" value="Unassembled WGS sequence"/>
</dbReference>
<dbReference type="PROSITE" id="PS01229">
    <property type="entry name" value="COF_2"/>
    <property type="match status" value="1"/>
</dbReference>
<dbReference type="InterPro" id="IPR000150">
    <property type="entry name" value="Cof"/>
</dbReference>
<dbReference type="GO" id="GO:0000287">
    <property type="term" value="F:magnesium ion binding"/>
    <property type="evidence" value="ECO:0007669"/>
    <property type="project" value="TreeGrafter"/>
</dbReference>
<dbReference type="SUPFAM" id="SSF56784">
    <property type="entry name" value="HAD-like"/>
    <property type="match status" value="1"/>
</dbReference>
<dbReference type="CDD" id="cd07516">
    <property type="entry name" value="HAD_Pase"/>
    <property type="match status" value="1"/>
</dbReference>
<dbReference type="Pfam" id="PF08282">
    <property type="entry name" value="Hydrolase_3"/>
    <property type="match status" value="1"/>
</dbReference>
<dbReference type="NCBIfam" id="TIGR01484">
    <property type="entry name" value="HAD-SF-IIB"/>
    <property type="match status" value="1"/>
</dbReference>
<dbReference type="eggNOG" id="COG0561">
    <property type="taxonomic scope" value="Bacteria"/>
</dbReference>
<dbReference type="InterPro" id="IPR006379">
    <property type="entry name" value="HAD-SF_hydro_IIB"/>
</dbReference>
<dbReference type="PANTHER" id="PTHR10000">
    <property type="entry name" value="PHOSPHOSERINE PHOSPHATASE"/>
    <property type="match status" value="1"/>
</dbReference>
<dbReference type="PANTHER" id="PTHR10000:SF8">
    <property type="entry name" value="HAD SUPERFAMILY HYDROLASE-LIKE, TYPE 3"/>
    <property type="match status" value="1"/>
</dbReference>
<organism evidence="1 2">
    <name type="scientific">Carnobacterium divergens DSM 20623</name>
    <dbReference type="NCBI Taxonomy" id="1449336"/>
    <lineage>
        <taxon>Bacteria</taxon>
        <taxon>Bacillati</taxon>
        <taxon>Bacillota</taxon>
        <taxon>Bacilli</taxon>
        <taxon>Lactobacillales</taxon>
        <taxon>Carnobacteriaceae</taxon>
        <taxon>Carnobacterium</taxon>
    </lineage>
</organism>
<dbReference type="PATRIC" id="fig|1449336.4.peg.1609"/>
<keyword evidence="2" id="KW-1185">Reference proteome</keyword>
<name>A0A0R2HUT9_CARDV</name>
<evidence type="ECO:0000313" key="1">
    <source>
        <dbReference type="EMBL" id="KRN56463.1"/>
    </source>
</evidence>